<dbReference type="AlphaFoldDB" id="A0A2A5B4C7"/>
<dbReference type="PANTHER" id="PTHR48100">
    <property type="entry name" value="BROAD-SPECIFICITY PHOSPHATASE YOR283W-RELATED"/>
    <property type="match status" value="1"/>
</dbReference>
<organism evidence="5 6">
    <name type="scientific">SAR86 cluster bacterium</name>
    <dbReference type="NCBI Taxonomy" id="2030880"/>
    <lineage>
        <taxon>Bacteria</taxon>
        <taxon>Pseudomonadati</taxon>
        <taxon>Pseudomonadota</taxon>
        <taxon>Gammaproteobacteria</taxon>
        <taxon>SAR86 cluster</taxon>
    </lineage>
</organism>
<dbReference type="SUPFAM" id="SSF53254">
    <property type="entry name" value="Phosphoglycerate mutase-like"/>
    <property type="match status" value="1"/>
</dbReference>
<dbReference type="InterPro" id="IPR013078">
    <property type="entry name" value="His_Pase_superF_clade-1"/>
</dbReference>
<dbReference type="Pfam" id="PF00300">
    <property type="entry name" value="His_Phos_1"/>
    <property type="match status" value="1"/>
</dbReference>
<keyword evidence="1" id="KW-0324">Glycolysis</keyword>
<dbReference type="GO" id="GO:0016791">
    <property type="term" value="F:phosphatase activity"/>
    <property type="evidence" value="ECO:0007669"/>
    <property type="project" value="TreeGrafter"/>
</dbReference>
<proteinExistence type="predicted"/>
<feature type="binding site" evidence="4">
    <location>
        <position position="57"/>
    </location>
    <ligand>
        <name>substrate</name>
    </ligand>
</feature>
<dbReference type="GO" id="GO:0005737">
    <property type="term" value="C:cytoplasm"/>
    <property type="evidence" value="ECO:0007669"/>
    <property type="project" value="TreeGrafter"/>
</dbReference>
<keyword evidence="2" id="KW-0413">Isomerase</keyword>
<gene>
    <name evidence="5" type="ORF">COA96_05155</name>
</gene>
<sequence length="208" mass="24142">MELHLIRHGQTNWNEERRVQGQSESTLTERGIQQAKQLGERITHLKFDQVFCSSSVRTRQTADHVFANRNFNIEYLDSLREIFLGSWEGHLYDDIADREPDSHRHFWEQPHLFNVEGAETFFDLQNRAVKAVSKMATDFNQKKIAIVSHGALIKSFLSHVEGRAMENLWAPPKMHNCAHSIVEIKFDKENQLEGKIVQYADQNVGNKN</sequence>
<dbReference type="Gene3D" id="3.40.50.1240">
    <property type="entry name" value="Phosphoglycerate mutase-like"/>
    <property type="match status" value="1"/>
</dbReference>
<dbReference type="CDD" id="cd07067">
    <property type="entry name" value="HP_PGM_like"/>
    <property type="match status" value="1"/>
</dbReference>
<dbReference type="InterPro" id="IPR001345">
    <property type="entry name" value="PG/BPGM_mutase_AS"/>
</dbReference>
<accession>A0A2A5B4C7</accession>
<evidence type="ECO:0000256" key="1">
    <source>
        <dbReference type="ARBA" id="ARBA00023152"/>
    </source>
</evidence>
<protein>
    <recommendedName>
        <fullName evidence="7">Histidine phosphatase family protein</fullName>
    </recommendedName>
</protein>
<feature type="active site" description="Proton donor/acceptor" evidence="3">
    <location>
        <position position="81"/>
    </location>
</feature>
<dbReference type="InterPro" id="IPR050275">
    <property type="entry name" value="PGM_Phosphatase"/>
</dbReference>
<dbReference type="InterPro" id="IPR029033">
    <property type="entry name" value="His_PPase_superfam"/>
</dbReference>
<dbReference type="PIRSF" id="PIRSF000709">
    <property type="entry name" value="6PFK_2-Ptase"/>
    <property type="match status" value="1"/>
</dbReference>
<evidence type="ECO:0000256" key="4">
    <source>
        <dbReference type="PIRSR" id="PIRSR613078-2"/>
    </source>
</evidence>
<evidence type="ECO:0000313" key="6">
    <source>
        <dbReference type="Proteomes" id="UP000218327"/>
    </source>
</evidence>
<comment type="caution">
    <text evidence="5">The sequence shown here is derived from an EMBL/GenBank/DDBJ whole genome shotgun (WGS) entry which is preliminary data.</text>
</comment>
<feature type="binding site" evidence="4">
    <location>
        <begin position="7"/>
        <end position="14"/>
    </location>
    <ligand>
        <name>substrate</name>
    </ligand>
</feature>
<evidence type="ECO:0008006" key="7">
    <source>
        <dbReference type="Google" id="ProtNLM"/>
    </source>
</evidence>
<evidence type="ECO:0000313" key="5">
    <source>
        <dbReference type="EMBL" id="PCJ26393.1"/>
    </source>
</evidence>
<evidence type="ECO:0000256" key="3">
    <source>
        <dbReference type="PIRSR" id="PIRSR613078-1"/>
    </source>
</evidence>
<feature type="active site" description="Tele-phosphohistidine intermediate" evidence="3">
    <location>
        <position position="8"/>
    </location>
</feature>
<dbReference type="SMART" id="SM00855">
    <property type="entry name" value="PGAM"/>
    <property type="match status" value="1"/>
</dbReference>
<dbReference type="PROSITE" id="PS00175">
    <property type="entry name" value="PG_MUTASE"/>
    <property type="match status" value="1"/>
</dbReference>
<evidence type="ECO:0000256" key="2">
    <source>
        <dbReference type="ARBA" id="ARBA00023235"/>
    </source>
</evidence>
<dbReference type="EMBL" id="NVVJ01000011">
    <property type="protein sequence ID" value="PCJ26393.1"/>
    <property type="molecule type" value="Genomic_DNA"/>
</dbReference>
<dbReference type="PANTHER" id="PTHR48100:SF1">
    <property type="entry name" value="HISTIDINE PHOSPHATASE FAMILY PROTEIN-RELATED"/>
    <property type="match status" value="1"/>
</dbReference>
<dbReference type="Proteomes" id="UP000218327">
    <property type="component" value="Unassembled WGS sequence"/>
</dbReference>
<reference evidence="6" key="1">
    <citation type="submission" date="2017-08" db="EMBL/GenBank/DDBJ databases">
        <title>A dynamic microbial community with high functional redundancy inhabits the cold, oxic subseafloor aquifer.</title>
        <authorList>
            <person name="Tully B.J."/>
            <person name="Wheat C.G."/>
            <person name="Glazer B.T."/>
            <person name="Huber J.A."/>
        </authorList>
    </citation>
    <scope>NUCLEOTIDE SEQUENCE [LARGE SCALE GENOMIC DNA]</scope>
</reference>
<name>A0A2A5B4C7_9GAMM</name>